<dbReference type="EMBL" id="JACHIN010000023">
    <property type="protein sequence ID" value="MBB5084486.1"/>
    <property type="molecule type" value="Genomic_DNA"/>
</dbReference>
<dbReference type="Proteomes" id="UP000568380">
    <property type="component" value="Unassembled WGS sequence"/>
</dbReference>
<dbReference type="Pfam" id="PF13367">
    <property type="entry name" value="PrsW-protease"/>
    <property type="match status" value="1"/>
</dbReference>
<name>A0A7W8AG56_9ACTN</name>
<keyword evidence="3" id="KW-1185">Reference proteome</keyword>
<reference evidence="2 3" key="1">
    <citation type="submission" date="2020-08" db="EMBL/GenBank/DDBJ databases">
        <title>Genomic Encyclopedia of Type Strains, Phase IV (KMG-IV): sequencing the most valuable type-strain genomes for metagenomic binning, comparative biology and taxonomic classification.</title>
        <authorList>
            <person name="Goeker M."/>
        </authorList>
    </citation>
    <scope>NUCLEOTIDE SEQUENCE [LARGE SCALE GENOMIC DNA]</scope>
    <source>
        <strain evidence="2 3">DSM 45385</strain>
    </source>
</reference>
<feature type="transmembrane region" description="Helical" evidence="1">
    <location>
        <begin position="44"/>
        <end position="64"/>
    </location>
</feature>
<dbReference type="RefSeq" id="WP_184974507.1">
    <property type="nucleotide sequence ID" value="NZ_JACHIN010000023.1"/>
</dbReference>
<accession>A0A7W8AG56</accession>
<feature type="transmembrane region" description="Helical" evidence="1">
    <location>
        <begin position="76"/>
        <end position="98"/>
    </location>
</feature>
<feature type="transmembrane region" description="Helical" evidence="1">
    <location>
        <begin position="150"/>
        <end position="171"/>
    </location>
</feature>
<feature type="transmembrane region" description="Helical" evidence="1">
    <location>
        <begin position="118"/>
        <end position="138"/>
    </location>
</feature>
<feature type="transmembrane region" description="Helical" evidence="1">
    <location>
        <begin position="246"/>
        <end position="265"/>
    </location>
</feature>
<feature type="transmembrane region" description="Helical" evidence="1">
    <location>
        <begin position="16"/>
        <end position="38"/>
    </location>
</feature>
<evidence type="ECO:0000313" key="2">
    <source>
        <dbReference type="EMBL" id="MBB5084486.1"/>
    </source>
</evidence>
<keyword evidence="1" id="KW-1133">Transmembrane helix</keyword>
<gene>
    <name evidence="2" type="ORF">HNR40_009995</name>
</gene>
<protein>
    <submittedName>
        <fullName evidence="2">RsiW-degrading membrane proteinase PrsW (M82 family)</fullName>
    </submittedName>
</protein>
<keyword evidence="1" id="KW-0812">Transmembrane</keyword>
<dbReference type="AlphaFoldDB" id="A0A7W8AG56"/>
<evidence type="ECO:0000256" key="1">
    <source>
        <dbReference type="SAM" id="Phobius"/>
    </source>
</evidence>
<dbReference type="PANTHER" id="PTHR36844:SF1">
    <property type="entry name" value="PROTEASE PRSW"/>
    <property type="match status" value="1"/>
</dbReference>
<comment type="caution">
    <text evidence="2">The sequence shown here is derived from an EMBL/GenBank/DDBJ whole genome shotgun (WGS) entry which is preliminary data.</text>
</comment>
<feature type="transmembrane region" description="Helical" evidence="1">
    <location>
        <begin position="191"/>
        <end position="210"/>
    </location>
</feature>
<organism evidence="2 3">
    <name type="scientific">Nonomuraea endophytica</name>
    <dbReference type="NCBI Taxonomy" id="714136"/>
    <lineage>
        <taxon>Bacteria</taxon>
        <taxon>Bacillati</taxon>
        <taxon>Actinomycetota</taxon>
        <taxon>Actinomycetes</taxon>
        <taxon>Streptosporangiales</taxon>
        <taxon>Streptosporangiaceae</taxon>
        <taxon>Nonomuraea</taxon>
    </lineage>
</organism>
<feature type="transmembrane region" description="Helical" evidence="1">
    <location>
        <begin position="217"/>
        <end position="234"/>
    </location>
</feature>
<sequence length="362" mass="38193">MAVDLRPPALAPRPSLRLLLGLGISSALAALVLTVMLLSGGPVGWGLSMLLALAPLPILLSAVLGLDRLEPEPRLYLGFAFAWGAGVAIVLGIALTMAGEAVVAGLGYSAGVTNDVGTVVLAPVIEEALKGAALLALLRRRREIDGLTDGIIYAGMAGLGFAAVENVGYYLGSFGQGGIDGAVATFVLRGVISPLGHPVYTSLIGIGVAYAAVRRRYWAIPLGYLGAVSLHMLWNGSATTGSPAFFGLAYLVIMAVLVVLILVTVRERRALVARMGDVLPRYQGTGLLSPQDLGMLTTLKARKHARAWAKKAGLGRAMSDYQQAATELTMLHVRAERERMDLNSFAAERDALLDVMARARRW</sequence>
<dbReference type="InterPro" id="IPR026898">
    <property type="entry name" value="PrsW"/>
</dbReference>
<evidence type="ECO:0000313" key="3">
    <source>
        <dbReference type="Proteomes" id="UP000568380"/>
    </source>
</evidence>
<dbReference type="PANTHER" id="PTHR36844">
    <property type="entry name" value="PROTEASE PRSW"/>
    <property type="match status" value="1"/>
</dbReference>
<keyword evidence="1" id="KW-0472">Membrane</keyword>
<proteinExistence type="predicted"/>
<dbReference type="GO" id="GO:0008233">
    <property type="term" value="F:peptidase activity"/>
    <property type="evidence" value="ECO:0007669"/>
    <property type="project" value="InterPro"/>
</dbReference>